<dbReference type="Gene3D" id="1.10.10.10">
    <property type="entry name" value="Winged helix-like DNA-binding domain superfamily/Winged helix DNA-binding domain"/>
    <property type="match status" value="1"/>
</dbReference>
<dbReference type="GO" id="GO:0000156">
    <property type="term" value="F:phosphorelay response regulator activity"/>
    <property type="evidence" value="ECO:0007669"/>
    <property type="project" value="TreeGrafter"/>
</dbReference>
<sequence length="347" mass="39791">MVNILLIEDDRSLRENTKEILELAGYNVETAENGRKGVQLALSKDIDLILCDIIMPVLDGYSVLKELSTVPRTQKILFIFLTAKSGLKEIRAGMNLGADDYLVKPFEEQELLDTIHSRLLKFQISHKYNSNNSKNGSSKIADIQHFKEYFIENGEKKNLMKNEVLFRENNLSRYVYFLKKGLIKTFKMDEYGKELITGIYHKESFLGLYSFNGLVSYPESSLAMGPSLLYRLPSNFLREAFKYNTQLTLELAQNIAEEIIELKNHLLQTAYSSALRKTINTILDFSQKMKFEENEMGEISRSDLANIAGISKESFIRCLSTLKNEGFINIEGRNFQILNMSGLRKIK</sequence>
<evidence type="ECO:0000256" key="5">
    <source>
        <dbReference type="ARBA" id="ARBA00023163"/>
    </source>
</evidence>
<keyword evidence="5" id="KW-0804">Transcription</keyword>
<evidence type="ECO:0000256" key="2">
    <source>
        <dbReference type="ARBA" id="ARBA00023012"/>
    </source>
</evidence>
<gene>
    <name evidence="9" type="ORF">LU635_08485</name>
</gene>
<accession>A0A9X2A5Z8</accession>
<keyword evidence="1 6" id="KW-0597">Phosphoprotein</keyword>
<keyword evidence="10" id="KW-1185">Reference proteome</keyword>
<dbReference type="Pfam" id="PF00072">
    <property type="entry name" value="Response_reg"/>
    <property type="match status" value="1"/>
</dbReference>
<keyword evidence="4" id="KW-0238">DNA-binding</keyword>
<comment type="caution">
    <text evidence="9">The sequence shown here is derived from an EMBL/GenBank/DDBJ whole genome shotgun (WGS) entry which is preliminary data.</text>
</comment>
<dbReference type="CDD" id="cd17574">
    <property type="entry name" value="REC_OmpR"/>
    <property type="match status" value="1"/>
</dbReference>
<keyword evidence="2" id="KW-0902">Two-component regulatory system</keyword>
<evidence type="ECO:0000259" key="7">
    <source>
        <dbReference type="PROSITE" id="PS50110"/>
    </source>
</evidence>
<dbReference type="GO" id="GO:0032993">
    <property type="term" value="C:protein-DNA complex"/>
    <property type="evidence" value="ECO:0007669"/>
    <property type="project" value="TreeGrafter"/>
</dbReference>
<dbReference type="InterPro" id="IPR018490">
    <property type="entry name" value="cNMP-bd_dom_sf"/>
</dbReference>
<feature type="domain" description="HTH crp-type" evidence="8">
    <location>
        <begin position="272"/>
        <end position="341"/>
    </location>
</feature>
<evidence type="ECO:0000256" key="4">
    <source>
        <dbReference type="ARBA" id="ARBA00023125"/>
    </source>
</evidence>
<evidence type="ECO:0000259" key="8">
    <source>
        <dbReference type="PROSITE" id="PS51063"/>
    </source>
</evidence>
<dbReference type="EMBL" id="JAJSON010000019">
    <property type="protein sequence ID" value="MCG9971670.1"/>
    <property type="molecule type" value="Genomic_DNA"/>
</dbReference>
<feature type="modified residue" description="4-aspartylphosphate" evidence="6">
    <location>
        <position position="52"/>
    </location>
</feature>
<evidence type="ECO:0000256" key="1">
    <source>
        <dbReference type="ARBA" id="ARBA00022553"/>
    </source>
</evidence>
<dbReference type="SUPFAM" id="SSF51206">
    <property type="entry name" value="cAMP-binding domain-like"/>
    <property type="match status" value="1"/>
</dbReference>
<dbReference type="GO" id="GO:0000976">
    <property type="term" value="F:transcription cis-regulatory region binding"/>
    <property type="evidence" value="ECO:0007669"/>
    <property type="project" value="TreeGrafter"/>
</dbReference>
<dbReference type="SUPFAM" id="SSF46785">
    <property type="entry name" value="Winged helix' DNA-binding domain"/>
    <property type="match status" value="1"/>
</dbReference>
<dbReference type="CDD" id="cd00038">
    <property type="entry name" value="CAP_ED"/>
    <property type="match status" value="1"/>
</dbReference>
<reference evidence="9" key="1">
    <citation type="submission" date="2021-12" db="EMBL/GenBank/DDBJ databases">
        <title>Description of Gramella crocea sp. nov., a new bacterium isolated from activated sludge.</title>
        <authorList>
            <person name="Zhang X."/>
        </authorList>
    </citation>
    <scope>NUCLEOTIDE SEQUENCE</scope>
    <source>
        <strain evidence="9">YB25</strain>
    </source>
</reference>
<evidence type="ECO:0000313" key="9">
    <source>
        <dbReference type="EMBL" id="MCG9971670.1"/>
    </source>
</evidence>
<dbReference type="GO" id="GO:0006355">
    <property type="term" value="P:regulation of DNA-templated transcription"/>
    <property type="evidence" value="ECO:0007669"/>
    <property type="project" value="InterPro"/>
</dbReference>
<dbReference type="InterPro" id="IPR014710">
    <property type="entry name" value="RmlC-like_jellyroll"/>
</dbReference>
<dbReference type="GO" id="GO:0005829">
    <property type="term" value="C:cytosol"/>
    <property type="evidence" value="ECO:0007669"/>
    <property type="project" value="TreeGrafter"/>
</dbReference>
<evidence type="ECO:0000256" key="6">
    <source>
        <dbReference type="PROSITE-ProRule" id="PRU00169"/>
    </source>
</evidence>
<evidence type="ECO:0000313" key="10">
    <source>
        <dbReference type="Proteomes" id="UP001139344"/>
    </source>
</evidence>
<dbReference type="InterPro" id="IPR036390">
    <property type="entry name" value="WH_DNA-bd_sf"/>
</dbReference>
<dbReference type="InterPro" id="IPR036388">
    <property type="entry name" value="WH-like_DNA-bd_sf"/>
</dbReference>
<evidence type="ECO:0000256" key="3">
    <source>
        <dbReference type="ARBA" id="ARBA00023015"/>
    </source>
</evidence>
<dbReference type="Pfam" id="PF00027">
    <property type="entry name" value="cNMP_binding"/>
    <property type="match status" value="1"/>
</dbReference>
<name>A0A9X2A5Z8_9FLAO</name>
<dbReference type="PROSITE" id="PS51063">
    <property type="entry name" value="HTH_CRP_2"/>
    <property type="match status" value="1"/>
</dbReference>
<dbReference type="SMART" id="SM00448">
    <property type="entry name" value="REC"/>
    <property type="match status" value="1"/>
</dbReference>
<dbReference type="InterPro" id="IPR000595">
    <property type="entry name" value="cNMP-bd_dom"/>
</dbReference>
<protein>
    <submittedName>
        <fullName evidence="9">Response regulator</fullName>
    </submittedName>
</protein>
<dbReference type="SUPFAM" id="SSF52172">
    <property type="entry name" value="CheY-like"/>
    <property type="match status" value="1"/>
</dbReference>
<dbReference type="Gene3D" id="2.60.120.10">
    <property type="entry name" value="Jelly Rolls"/>
    <property type="match status" value="1"/>
</dbReference>
<dbReference type="Gene3D" id="3.40.50.2300">
    <property type="match status" value="1"/>
</dbReference>
<dbReference type="InterPro" id="IPR001789">
    <property type="entry name" value="Sig_transdc_resp-reg_receiver"/>
</dbReference>
<organism evidence="9 10">
    <name type="scientific">Christiangramia crocea</name>
    <dbReference type="NCBI Taxonomy" id="2904124"/>
    <lineage>
        <taxon>Bacteria</taxon>
        <taxon>Pseudomonadati</taxon>
        <taxon>Bacteroidota</taxon>
        <taxon>Flavobacteriia</taxon>
        <taxon>Flavobacteriales</taxon>
        <taxon>Flavobacteriaceae</taxon>
        <taxon>Christiangramia</taxon>
    </lineage>
</organism>
<dbReference type="InterPro" id="IPR011006">
    <property type="entry name" value="CheY-like_superfamily"/>
</dbReference>
<dbReference type="Proteomes" id="UP001139344">
    <property type="component" value="Unassembled WGS sequence"/>
</dbReference>
<dbReference type="InterPro" id="IPR039420">
    <property type="entry name" value="WalR-like"/>
</dbReference>
<dbReference type="AlphaFoldDB" id="A0A9X2A5Z8"/>
<dbReference type="PROSITE" id="PS50110">
    <property type="entry name" value="RESPONSE_REGULATORY"/>
    <property type="match status" value="1"/>
</dbReference>
<keyword evidence="3" id="KW-0805">Transcription regulation</keyword>
<dbReference type="Pfam" id="PF13545">
    <property type="entry name" value="HTH_Crp_2"/>
    <property type="match status" value="1"/>
</dbReference>
<dbReference type="PANTHER" id="PTHR48111">
    <property type="entry name" value="REGULATOR OF RPOS"/>
    <property type="match status" value="1"/>
</dbReference>
<dbReference type="PANTHER" id="PTHR48111:SF4">
    <property type="entry name" value="DNA-BINDING DUAL TRANSCRIPTIONAL REGULATOR OMPR"/>
    <property type="match status" value="1"/>
</dbReference>
<dbReference type="InterPro" id="IPR012318">
    <property type="entry name" value="HTH_CRP"/>
</dbReference>
<feature type="domain" description="Response regulatory" evidence="7">
    <location>
        <begin position="3"/>
        <end position="119"/>
    </location>
</feature>
<dbReference type="RefSeq" id="WP_240098143.1">
    <property type="nucleotide sequence ID" value="NZ_JAJSON010000019.1"/>
</dbReference>
<proteinExistence type="predicted"/>